<evidence type="ECO:0008006" key="10">
    <source>
        <dbReference type="Google" id="ProtNLM"/>
    </source>
</evidence>
<dbReference type="InterPro" id="IPR050833">
    <property type="entry name" value="Poly_Biosynth_Transport"/>
</dbReference>
<keyword evidence="5 7" id="KW-0472">Membrane</keyword>
<comment type="caution">
    <text evidence="8">The sequence shown here is derived from an EMBL/GenBank/DDBJ whole genome shotgun (WGS) entry which is preliminary data.</text>
</comment>
<keyword evidence="3 7" id="KW-0812">Transmembrane</keyword>
<feature type="transmembrane region" description="Helical" evidence="7">
    <location>
        <begin position="399"/>
        <end position="420"/>
    </location>
</feature>
<dbReference type="PANTHER" id="PTHR30250:SF26">
    <property type="entry name" value="PSMA PROTEIN"/>
    <property type="match status" value="1"/>
</dbReference>
<evidence type="ECO:0000256" key="4">
    <source>
        <dbReference type="ARBA" id="ARBA00022989"/>
    </source>
</evidence>
<dbReference type="InterPro" id="IPR002797">
    <property type="entry name" value="Polysacc_synth"/>
</dbReference>
<evidence type="ECO:0000256" key="3">
    <source>
        <dbReference type="ARBA" id="ARBA00022692"/>
    </source>
</evidence>
<dbReference type="Pfam" id="PF01943">
    <property type="entry name" value="Polysacc_synt"/>
    <property type="match status" value="1"/>
</dbReference>
<feature type="transmembrane region" description="Helical" evidence="7">
    <location>
        <begin position="426"/>
        <end position="444"/>
    </location>
</feature>
<evidence type="ECO:0000313" key="9">
    <source>
        <dbReference type="Proteomes" id="UP000178953"/>
    </source>
</evidence>
<gene>
    <name evidence="8" type="ORF">BEL07_16805</name>
</gene>
<evidence type="ECO:0000256" key="1">
    <source>
        <dbReference type="ARBA" id="ARBA00004651"/>
    </source>
</evidence>
<feature type="transmembrane region" description="Helical" evidence="7">
    <location>
        <begin position="456"/>
        <end position="476"/>
    </location>
</feature>
<dbReference type="GO" id="GO:0005886">
    <property type="term" value="C:plasma membrane"/>
    <property type="evidence" value="ECO:0007669"/>
    <property type="project" value="UniProtKB-SubCell"/>
</dbReference>
<evidence type="ECO:0000313" key="8">
    <source>
        <dbReference type="EMBL" id="OFJ52635.1"/>
    </source>
</evidence>
<evidence type="ECO:0000256" key="6">
    <source>
        <dbReference type="SAM" id="MobiDB-lite"/>
    </source>
</evidence>
<keyword evidence="4 7" id="KW-1133">Transmembrane helix</keyword>
<feature type="transmembrane region" description="Helical" evidence="7">
    <location>
        <begin position="335"/>
        <end position="358"/>
    </location>
</feature>
<accession>A0A1E8Q264</accession>
<feature type="transmembrane region" description="Helical" evidence="7">
    <location>
        <begin position="185"/>
        <end position="205"/>
    </location>
</feature>
<evidence type="ECO:0000256" key="5">
    <source>
        <dbReference type="ARBA" id="ARBA00023136"/>
    </source>
</evidence>
<feature type="transmembrane region" description="Helical" evidence="7">
    <location>
        <begin position="111"/>
        <end position="132"/>
    </location>
</feature>
<keyword evidence="2" id="KW-1003">Cell membrane</keyword>
<feature type="transmembrane region" description="Helical" evidence="7">
    <location>
        <begin position="37"/>
        <end position="57"/>
    </location>
</feature>
<dbReference type="PANTHER" id="PTHR30250">
    <property type="entry name" value="PST FAMILY PREDICTED COLANIC ACID TRANSPORTER"/>
    <property type="match status" value="1"/>
</dbReference>
<name>A0A1E8Q264_9MYCO</name>
<feature type="transmembrane region" description="Helical" evidence="7">
    <location>
        <begin position="152"/>
        <end position="173"/>
    </location>
</feature>
<protein>
    <recommendedName>
        <fullName evidence="10">Polysaccharide biosynthesis protein C-terminal domain-containing protein</fullName>
    </recommendedName>
</protein>
<feature type="transmembrane region" description="Helical" evidence="7">
    <location>
        <begin position="488"/>
        <end position="513"/>
    </location>
</feature>
<sequence length="548" mass="56227">MHVTGTDERGHATPPRGGAHRAKRSAQPERKVQSLRVGAGAQVLPLAVSYGINLLATPFVVSQLGLRDFGVWAMTGAIAQYATLLDLGAARAANRFVALFHARGDAERERTVVGICVAVAVGLGAVLTAVALLTVGPAEHVLRTGDQNLVRTLLLCSTAILTCGLLARVLAGASFGRGRQLPPNIGLAVLGVTQVLGGVIALIVSPSLYHYAIGAVIGAAVGLCAVVLIIVVDEGGLTIGRPRRALAREVIAFGVHSQLAGATDVVLFQSGKLIAGVVLGPAAAGAYDLGIRLIQGVQAFGGAVAVAINTHLTRIYATDGMAGIRSQYDRLSRTCAAVVMFPPLLLAATAFSAVPLWLDGGHGEVLAVAGMLAVGIAVNVATAVTSAIMYAIGRPGLIGLWGAGYAGSSVAVAIPLTMAFGFTGLVTAYACWIPLGNVLGVWFLQSRVDIPMRSFFRATLGPFAVGLVAVAIALPIGVLTAPADRADAVLPFLASAVVFCLVYLGASPWFGYLPTGRLRALLRRGTPRAGTDDAANGAAREEVLDAAR</sequence>
<feature type="region of interest" description="Disordered" evidence="6">
    <location>
        <begin position="1"/>
        <end position="31"/>
    </location>
</feature>
<dbReference type="Proteomes" id="UP000178953">
    <property type="component" value="Unassembled WGS sequence"/>
</dbReference>
<evidence type="ECO:0000256" key="2">
    <source>
        <dbReference type="ARBA" id="ARBA00022475"/>
    </source>
</evidence>
<feature type="transmembrane region" description="Helical" evidence="7">
    <location>
        <begin position="370"/>
        <end position="392"/>
    </location>
</feature>
<evidence type="ECO:0000256" key="7">
    <source>
        <dbReference type="SAM" id="Phobius"/>
    </source>
</evidence>
<feature type="compositionally biased region" description="Basic and acidic residues" evidence="6">
    <location>
        <begin position="1"/>
        <end position="11"/>
    </location>
</feature>
<feature type="transmembrane region" description="Helical" evidence="7">
    <location>
        <begin position="69"/>
        <end position="90"/>
    </location>
</feature>
<comment type="subcellular location">
    <subcellularLocation>
        <location evidence="1">Cell membrane</location>
        <topology evidence="1">Multi-pass membrane protein</topology>
    </subcellularLocation>
</comment>
<dbReference type="AlphaFoldDB" id="A0A1E8Q264"/>
<feature type="transmembrane region" description="Helical" evidence="7">
    <location>
        <begin position="211"/>
        <end position="232"/>
    </location>
</feature>
<proteinExistence type="predicted"/>
<keyword evidence="9" id="KW-1185">Reference proteome</keyword>
<reference evidence="8 9" key="1">
    <citation type="submission" date="2016-09" db="EMBL/GenBank/DDBJ databases">
        <title>genome sequence of Mycobacterium sp. 739 SCH.</title>
        <authorList>
            <person name="Greninger A.L."/>
            <person name="Qin X."/>
            <person name="Jerome K."/>
            <person name="Vora S."/>
            <person name="Quinn K."/>
        </authorList>
    </citation>
    <scope>NUCLEOTIDE SEQUENCE [LARGE SCALE GENOMIC DNA]</scope>
    <source>
        <strain evidence="8 9">SCH</strain>
    </source>
</reference>
<organism evidence="8 9">
    <name type="scientific">Mycolicibacterium grossiae</name>
    <dbReference type="NCBI Taxonomy" id="1552759"/>
    <lineage>
        <taxon>Bacteria</taxon>
        <taxon>Bacillati</taxon>
        <taxon>Actinomycetota</taxon>
        <taxon>Actinomycetes</taxon>
        <taxon>Mycobacteriales</taxon>
        <taxon>Mycobacteriaceae</taxon>
        <taxon>Mycolicibacterium</taxon>
    </lineage>
</organism>
<dbReference type="EMBL" id="MCHX01000037">
    <property type="protein sequence ID" value="OFJ52635.1"/>
    <property type="molecule type" value="Genomic_DNA"/>
</dbReference>